<reference evidence="3" key="1">
    <citation type="submission" date="2022-12" db="EMBL/GenBank/DDBJ databases">
        <authorList>
            <person name="Petersen C."/>
        </authorList>
    </citation>
    <scope>NUCLEOTIDE SEQUENCE</scope>
    <source>
        <strain evidence="3">IBT 15544</strain>
    </source>
</reference>
<feature type="transmembrane region" description="Helical" evidence="1">
    <location>
        <begin position="84"/>
        <end position="109"/>
    </location>
</feature>
<keyword evidence="1" id="KW-1133">Transmembrane helix</keyword>
<dbReference type="Proteomes" id="UP001150904">
    <property type="component" value="Unassembled WGS sequence"/>
</dbReference>
<name>A0A9W9J8W7_9EURO</name>
<gene>
    <name evidence="3" type="ORF">N7498_010682</name>
</gene>
<proteinExistence type="predicted"/>
<dbReference type="OrthoDB" id="405906at2759"/>
<dbReference type="AlphaFoldDB" id="A0A9W9J8W7"/>
<feature type="transmembrane region" description="Helical" evidence="1">
    <location>
        <begin position="201"/>
        <end position="223"/>
    </location>
</feature>
<reference evidence="3" key="2">
    <citation type="journal article" date="2023" name="IMA Fungus">
        <title>Comparative genomic study of the Penicillium genus elucidates a diverse pangenome and 15 lateral gene transfer events.</title>
        <authorList>
            <person name="Petersen C."/>
            <person name="Sorensen T."/>
            <person name="Nielsen M.R."/>
            <person name="Sondergaard T.E."/>
            <person name="Sorensen J.L."/>
            <person name="Fitzpatrick D.A."/>
            <person name="Frisvad J.C."/>
            <person name="Nielsen K.L."/>
        </authorList>
    </citation>
    <scope>NUCLEOTIDE SEQUENCE</scope>
    <source>
        <strain evidence="3">IBT 15544</strain>
    </source>
</reference>
<feature type="transmembrane region" description="Helical" evidence="1">
    <location>
        <begin position="121"/>
        <end position="148"/>
    </location>
</feature>
<evidence type="ECO:0000256" key="1">
    <source>
        <dbReference type="SAM" id="Phobius"/>
    </source>
</evidence>
<keyword evidence="4" id="KW-1185">Reference proteome</keyword>
<dbReference type="GeneID" id="83185039"/>
<feature type="transmembrane region" description="Helical" evidence="1">
    <location>
        <begin position="22"/>
        <end position="49"/>
    </location>
</feature>
<comment type="caution">
    <text evidence="3">The sequence shown here is derived from an EMBL/GenBank/DDBJ whole genome shotgun (WGS) entry which is preliminary data.</text>
</comment>
<dbReference type="PANTHER" id="PTHR37013:SF3">
    <property type="entry name" value="INTEGRAL MEMBRANE PROTEIN (AFU_ORTHOLOGUE AFUA_1G05950)"/>
    <property type="match status" value="1"/>
</dbReference>
<dbReference type="InterPro" id="IPR056120">
    <property type="entry name" value="DUF7703"/>
</dbReference>
<sequence length="273" mass="30721">MAKITCQAPVDGIMGAYTGNSFAFQAAIASLLGCALYSALELIVLVFSIFKTYHGLYFWSLLISGLFGIIPDALGLLLKYFELAPIWISVTLSTAGWAIMVTGQSLVLYSRLHLVVLNPKVLRFVLGMIIFDAIAMQIPQVVASYGAIYLCRTQFPIFFNTWEKVQLTVFFVQEIIISTVFIVATMRLMRLNPTRTRRRTNIMYQLLVINFLIISMDVSLLTLEYLELYIPQTVLKCFFYTVKLKLEIAVLSRLSSFARSHYEGQSSGLSGLN</sequence>
<feature type="transmembrane region" description="Helical" evidence="1">
    <location>
        <begin position="56"/>
        <end position="78"/>
    </location>
</feature>
<evidence type="ECO:0000259" key="2">
    <source>
        <dbReference type="Pfam" id="PF24802"/>
    </source>
</evidence>
<protein>
    <recommendedName>
        <fullName evidence="2">DUF7703 domain-containing protein</fullName>
    </recommendedName>
</protein>
<feature type="transmembrane region" description="Helical" evidence="1">
    <location>
        <begin position="168"/>
        <end position="189"/>
    </location>
</feature>
<dbReference type="RefSeq" id="XP_058304637.1">
    <property type="nucleotide sequence ID" value="XM_058457738.1"/>
</dbReference>
<dbReference type="PANTHER" id="PTHR37013">
    <property type="entry name" value="INTEGRAL MEMBRANE PROTEIN (AFU_ORTHOLOGUE AFUA_1G05950)-RELATED"/>
    <property type="match status" value="1"/>
</dbReference>
<dbReference type="EMBL" id="JAPQKR010000016">
    <property type="protein sequence ID" value="KAJ5191697.1"/>
    <property type="molecule type" value="Genomic_DNA"/>
</dbReference>
<accession>A0A9W9J8W7</accession>
<dbReference type="PROSITE" id="PS51257">
    <property type="entry name" value="PROKAR_LIPOPROTEIN"/>
    <property type="match status" value="1"/>
</dbReference>
<organism evidence="3 4">
    <name type="scientific">Penicillium cinerascens</name>
    <dbReference type="NCBI Taxonomy" id="70096"/>
    <lineage>
        <taxon>Eukaryota</taxon>
        <taxon>Fungi</taxon>
        <taxon>Dikarya</taxon>
        <taxon>Ascomycota</taxon>
        <taxon>Pezizomycotina</taxon>
        <taxon>Eurotiomycetes</taxon>
        <taxon>Eurotiomycetidae</taxon>
        <taxon>Eurotiales</taxon>
        <taxon>Aspergillaceae</taxon>
        <taxon>Penicillium</taxon>
    </lineage>
</organism>
<evidence type="ECO:0000313" key="4">
    <source>
        <dbReference type="Proteomes" id="UP001150904"/>
    </source>
</evidence>
<keyword evidence="1" id="KW-0812">Transmembrane</keyword>
<dbReference type="Pfam" id="PF24802">
    <property type="entry name" value="DUF7703"/>
    <property type="match status" value="1"/>
</dbReference>
<keyword evidence="1" id="KW-0472">Membrane</keyword>
<feature type="domain" description="DUF7703" evidence="2">
    <location>
        <begin position="31"/>
        <end position="259"/>
    </location>
</feature>
<evidence type="ECO:0000313" key="3">
    <source>
        <dbReference type="EMBL" id="KAJ5191697.1"/>
    </source>
</evidence>